<evidence type="ECO:0000313" key="1">
    <source>
        <dbReference type="Proteomes" id="UP000046393"/>
    </source>
</evidence>
<protein>
    <submittedName>
        <fullName evidence="2">FERM domain-containing protein</fullName>
    </submittedName>
</protein>
<evidence type="ECO:0000313" key="2">
    <source>
        <dbReference type="WBParaSite" id="SMUV_0000241101-mRNA-1"/>
    </source>
</evidence>
<dbReference type="Proteomes" id="UP000046393">
    <property type="component" value="Unplaced"/>
</dbReference>
<name>A0A0N5ADY1_9BILA</name>
<keyword evidence="1" id="KW-1185">Reference proteome</keyword>
<reference evidence="2" key="1">
    <citation type="submission" date="2017-02" db="UniProtKB">
        <authorList>
            <consortium name="WormBaseParasite"/>
        </authorList>
    </citation>
    <scope>IDENTIFICATION</scope>
</reference>
<accession>A0A0N5ADY1</accession>
<proteinExistence type="predicted"/>
<organism evidence="1 2">
    <name type="scientific">Syphacia muris</name>
    <dbReference type="NCBI Taxonomy" id="451379"/>
    <lineage>
        <taxon>Eukaryota</taxon>
        <taxon>Metazoa</taxon>
        <taxon>Ecdysozoa</taxon>
        <taxon>Nematoda</taxon>
        <taxon>Chromadorea</taxon>
        <taxon>Rhabditida</taxon>
        <taxon>Spirurina</taxon>
        <taxon>Oxyuridomorpha</taxon>
        <taxon>Oxyuroidea</taxon>
        <taxon>Oxyuridae</taxon>
        <taxon>Syphacia</taxon>
    </lineage>
</organism>
<dbReference type="WBParaSite" id="SMUV_0000241101-mRNA-1">
    <property type="protein sequence ID" value="SMUV_0000241101-mRNA-1"/>
    <property type="gene ID" value="SMUV_0000241101"/>
</dbReference>
<dbReference type="AlphaFoldDB" id="A0A0N5ADY1"/>
<sequence>MCKKLGYDRLIAKHPEQRFFVGQKLDALQPYMDLTSCSLSQSYNELVIILNFNVKLDGEMEISVDGEAFPIHLRIISEYHKDHKQSLKLLNVLV</sequence>